<keyword evidence="2" id="KW-0472">Membrane</keyword>
<evidence type="ECO:0000256" key="2">
    <source>
        <dbReference type="SAM" id="Phobius"/>
    </source>
</evidence>
<evidence type="ECO:0000256" key="1">
    <source>
        <dbReference type="SAM" id="MobiDB-lite"/>
    </source>
</evidence>
<organism evidence="3 4">
    <name type="scientific">Cellulomonas fimi (strain ATCC 484 / DSM 20113 / JCM 1341 / CCUG 24087 / LMG 16345 / NBRC 15513 / NCIMB 8980 / NCTC 7547 / NRS-133)</name>
    <dbReference type="NCBI Taxonomy" id="590998"/>
    <lineage>
        <taxon>Bacteria</taxon>
        <taxon>Bacillati</taxon>
        <taxon>Actinomycetota</taxon>
        <taxon>Actinomycetes</taxon>
        <taxon>Micrococcales</taxon>
        <taxon>Cellulomonadaceae</taxon>
        <taxon>Cellulomonas</taxon>
    </lineage>
</organism>
<dbReference type="SUPFAM" id="SSF53474">
    <property type="entry name" value="alpha/beta-Hydrolases"/>
    <property type="match status" value="1"/>
</dbReference>
<feature type="transmembrane region" description="Helical" evidence="2">
    <location>
        <begin position="58"/>
        <end position="76"/>
    </location>
</feature>
<dbReference type="InterPro" id="IPR029058">
    <property type="entry name" value="AB_hydrolase_fold"/>
</dbReference>
<dbReference type="Pfam" id="PF03583">
    <property type="entry name" value="LIP"/>
    <property type="match status" value="1"/>
</dbReference>
<feature type="transmembrane region" description="Helical" evidence="2">
    <location>
        <begin position="244"/>
        <end position="265"/>
    </location>
</feature>
<keyword evidence="2" id="KW-1133">Transmembrane helix</keyword>
<keyword evidence="4" id="KW-1185">Reference proteome</keyword>
<dbReference type="GO" id="GO:0004806">
    <property type="term" value="F:triacylglycerol lipase activity"/>
    <property type="evidence" value="ECO:0007669"/>
    <property type="project" value="InterPro"/>
</dbReference>
<dbReference type="PANTHER" id="PTHR34853">
    <property type="match status" value="1"/>
</dbReference>
<keyword evidence="2" id="KW-0812">Transmembrane</keyword>
<dbReference type="EMBL" id="CP002666">
    <property type="protein sequence ID" value="AEE47759.1"/>
    <property type="molecule type" value="Genomic_DNA"/>
</dbReference>
<name>F4H4G4_CELFA</name>
<feature type="region of interest" description="Disordered" evidence="1">
    <location>
        <begin position="1"/>
        <end position="53"/>
    </location>
</feature>
<dbReference type="PANTHER" id="PTHR34853:SF1">
    <property type="entry name" value="LIPASE 5"/>
    <property type="match status" value="1"/>
</dbReference>
<sequence>MGGGDGRDLRRYGADMDAGHAADQHGRAPDEAPDEAQATPPVTAPPVTASRATPGRRWASVVGGAVVAALGAVLALRPFSSLAVLVAVVVTGLVVAGVVDLVASSRAARGTPAGTPAAGARLRPVRGLLFLATAAVVLAWPEVTVRVLALVLAGALVADGALDLLAARAARGSARAEAVLGGVAGLLVGVLAFAWPDVTVLVVAVLFGARLVLLGVRAVVAGVRGSTDPLLRPVRSEPRGGWRRVSGAAAGAALALALALVSVGIHRAAPTPDAFYDPPADVPAEPGRLLRSEPFTSAEIPSGADAWRILYTTTRDEDVPAVASGLVVVPTHADGPVPVVAWAHGTTGTASGCAPSVLDDGLAAGAMFVQDDVLAAGWALVATDYVGLGTEGPHPYLVGQAEGRSVLDAVRAARELDVGLADRTVVWGHSQGGHAALWTGVLAPGYAPDVPLDGVAALAPAADLPALVENLATVPGGAMFAAYAIDAYTTLYPDVAFEEYVRPGARLLVRETASRCLAEPGVVVSLGTSLVLDKPLWHGDPTRGAFQERLLENVPSGPVDAPVLVAQGAADGLVLPAAQAGYVRARCAAGYAVDYRLYDGRTHVALVEADSPLVPDLLAWTTDRFADDPAADTCASVPGR</sequence>
<dbReference type="Gene3D" id="3.40.50.1820">
    <property type="entry name" value="alpha/beta hydrolase"/>
    <property type="match status" value="1"/>
</dbReference>
<dbReference type="InterPro" id="IPR005152">
    <property type="entry name" value="Lipase_secreted"/>
</dbReference>
<dbReference type="Pfam" id="PF03729">
    <property type="entry name" value="DUF308"/>
    <property type="match status" value="1"/>
</dbReference>
<feature type="transmembrane region" description="Helical" evidence="2">
    <location>
        <begin position="178"/>
        <end position="195"/>
    </location>
</feature>
<evidence type="ECO:0000313" key="3">
    <source>
        <dbReference type="EMBL" id="AEE47759.1"/>
    </source>
</evidence>
<protein>
    <submittedName>
        <fullName evidence="3">Secretory lipase</fullName>
    </submittedName>
</protein>
<evidence type="ECO:0000313" key="4">
    <source>
        <dbReference type="Proteomes" id="UP000008460"/>
    </source>
</evidence>
<dbReference type="eggNOG" id="COG1506">
    <property type="taxonomic scope" value="Bacteria"/>
</dbReference>
<reference evidence="3 4" key="1">
    <citation type="submission" date="2011-04" db="EMBL/GenBank/DDBJ databases">
        <title>Complete sequence of Cellulomonas fimi ATCC 484.</title>
        <authorList>
            <consortium name="US DOE Joint Genome Institute"/>
            <person name="Lucas S."/>
            <person name="Han J."/>
            <person name="Lapidus A."/>
            <person name="Cheng J.-F."/>
            <person name="Goodwin L."/>
            <person name="Pitluck S."/>
            <person name="Peters L."/>
            <person name="Chertkov O."/>
            <person name="Detter J.C."/>
            <person name="Han C."/>
            <person name="Tapia R."/>
            <person name="Land M."/>
            <person name="Hauser L."/>
            <person name="Kyrpides N."/>
            <person name="Ivanova N."/>
            <person name="Ovchinnikova G."/>
            <person name="Pagani I."/>
            <person name="Mead D."/>
            <person name="Brumm P."/>
            <person name="Woyke T."/>
        </authorList>
    </citation>
    <scope>NUCLEOTIDE SEQUENCE [LARGE SCALE GENOMIC DNA]</scope>
    <source>
        <strain evidence="4">ATCC 484 / DSM 20113 / JCM 1341 / NBRC 15513 / NCIMB 8980 / NCTC 7547</strain>
    </source>
</reference>
<feature type="compositionally biased region" description="Low complexity" evidence="1">
    <location>
        <begin position="36"/>
        <end position="53"/>
    </location>
</feature>
<feature type="transmembrane region" description="Helical" evidence="2">
    <location>
        <begin position="124"/>
        <end position="141"/>
    </location>
</feature>
<feature type="transmembrane region" description="Helical" evidence="2">
    <location>
        <begin position="201"/>
        <end position="223"/>
    </location>
</feature>
<gene>
    <name evidence="3" type="ordered locus">Celf_3652</name>
</gene>
<proteinExistence type="predicted"/>
<dbReference type="GO" id="GO:0016042">
    <property type="term" value="P:lipid catabolic process"/>
    <property type="evidence" value="ECO:0007669"/>
    <property type="project" value="InterPro"/>
</dbReference>
<dbReference type="STRING" id="590998.Celf_3652"/>
<feature type="transmembrane region" description="Helical" evidence="2">
    <location>
        <begin position="147"/>
        <end position="166"/>
    </location>
</feature>
<dbReference type="Gene3D" id="1.10.260.130">
    <property type="match status" value="1"/>
</dbReference>
<dbReference type="KEGG" id="cfi:Celf_3652"/>
<dbReference type="eggNOG" id="COG3247">
    <property type="taxonomic scope" value="Bacteria"/>
</dbReference>
<dbReference type="AlphaFoldDB" id="F4H4G4"/>
<dbReference type="InterPro" id="IPR005325">
    <property type="entry name" value="DUF308_memb"/>
</dbReference>
<dbReference type="HOGENOM" id="CLU_459927_0_0_11"/>
<accession>F4H4G4</accession>
<feature type="compositionally biased region" description="Basic and acidic residues" evidence="1">
    <location>
        <begin position="1"/>
        <end position="30"/>
    </location>
</feature>
<dbReference type="Proteomes" id="UP000008460">
    <property type="component" value="Chromosome"/>
</dbReference>
<feature type="transmembrane region" description="Helical" evidence="2">
    <location>
        <begin position="82"/>
        <end position="103"/>
    </location>
</feature>